<protein>
    <submittedName>
        <fullName evidence="1">Uncharacterized protein</fullName>
    </submittedName>
</protein>
<name>A0A6B0SBX9_9EURY</name>
<dbReference type="OrthoDB" id="197906at2157"/>
<evidence type="ECO:0000313" key="2">
    <source>
        <dbReference type="Proteomes" id="UP000471521"/>
    </source>
</evidence>
<evidence type="ECO:0000313" key="1">
    <source>
        <dbReference type="EMBL" id="MXR19225.1"/>
    </source>
</evidence>
<accession>A0A6B0SBX9</accession>
<comment type="caution">
    <text evidence="1">The sequence shown here is derived from an EMBL/GenBank/DDBJ whole genome shotgun (WGS) entry which is preliminary data.</text>
</comment>
<keyword evidence="2" id="KW-1185">Reference proteome</keyword>
<dbReference type="RefSeq" id="WP_159524822.1">
    <property type="nucleotide sequence ID" value="NZ_WUUU01000002.1"/>
</dbReference>
<dbReference type="Proteomes" id="UP000471521">
    <property type="component" value="Unassembled WGS sequence"/>
</dbReference>
<organism evidence="1 2">
    <name type="scientific">Halobacterium bonnevillei</name>
    <dbReference type="NCBI Taxonomy" id="2692200"/>
    <lineage>
        <taxon>Archaea</taxon>
        <taxon>Methanobacteriati</taxon>
        <taxon>Methanobacteriota</taxon>
        <taxon>Stenosarchaea group</taxon>
        <taxon>Halobacteria</taxon>
        <taxon>Halobacteriales</taxon>
        <taxon>Halobacteriaceae</taxon>
        <taxon>Halobacterium</taxon>
    </lineage>
</organism>
<dbReference type="AlphaFoldDB" id="A0A6B0SBX9"/>
<gene>
    <name evidence="1" type="ORF">GRX66_00880</name>
</gene>
<dbReference type="EMBL" id="WUUU01000002">
    <property type="protein sequence ID" value="MXR19225.1"/>
    <property type="molecule type" value="Genomic_DNA"/>
</dbReference>
<sequence length="231" mass="27048">MVNLPDFRYYTEWHSHANHKHYDAPADPWTQICVDPATPDRFTVVSLLWGLGRVREGTWDRPENCRHLTDNRMYEGLRQHFKEGRDWEVTAYHDWVAESIEGEGHFRGCEDLETVIEEHYPAIDELYECMREEGYRANHGNVYDHPGGIEGVHELDPMVLVGRAGEVIWTEGFHRLYVARFLGIDEIPVYVLRRHVEWQRIRERTDAAPDGKVPDDLSEYANHPDLRNVVG</sequence>
<proteinExistence type="predicted"/>
<reference evidence="1 2" key="1">
    <citation type="submission" date="2019-12" db="EMBL/GenBank/DDBJ databases">
        <title>Isolation and characterization of three novel carbon monoxide-oxidizing members of Halobacteria from salione crusts and soils.</title>
        <authorList>
            <person name="Myers M.R."/>
            <person name="King G.M."/>
        </authorList>
    </citation>
    <scope>NUCLEOTIDE SEQUENCE [LARGE SCALE GENOMIC DNA]</scope>
    <source>
        <strain evidence="1 2">PCN9</strain>
    </source>
</reference>